<reference evidence="1" key="1">
    <citation type="submission" date="2018-02" db="EMBL/GenBank/DDBJ databases">
        <title>Rhizophora mucronata_Transcriptome.</title>
        <authorList>
            <person name="Meera S.P."/>
            <person name="Sreeshan A."/>
            <person name="Augustine A."/>
        </authorList>
    </citation>
    <scope>NUCLEOTIDE SEQUENCE</scope>
    <source>
        <tissue evidence="1">Leaf</tissue>
    </source>
</reference>
<protein>
    <submittedName>
        <fullName evidence="1">Uncharacterized protein</fullName>
    </submittedName>
</protein>
<organism evidence="1">
    <name type="scientific">Rhizophora mucronata</name>
    <name type="common">Asiatic mangrove</name>
    <dbReference type="NCBI Taxonomy" id="61149"/>
    <lineage>
        <taxon>Eukaryota</taxon>
        <taxon>Viridiplantae</taxon>
        <taxon>Streptophyta</taxon>
        <taxon>Embryophyta</taxon>
        <taxon>Tracheophyta</taxon>
        <taxon>Spermatophyta</taxon>
        <taxon>Magnoliopsida</taxon>
        <taxon>eudicotyledons</taxon>
        <taxon>Gunneridae</taxon>
        <taxon>Pentapetalae</taxon>
        <taxon>rosids</taxon>
        <taxon>fabids</taxon>
        <taxon>Malpighiales</taxon>
        <taxon>Rhizophoraceae</taxon>
        <taxon>Rhizophora</taxon>
    </lineage>
</organism>
<evidence type="ECO:0000313" key="1">
    <source>
        <dbReference type="EMBL" id="MBW83243.1"/>
    </source>
</evidence>
<proteinExistence type="predicted"/>
<sequence>MINLRPFSTPRSRLLLPSYRVLANYARRFLSPHAAMVAASTYTPTVITPPRKGS</sequence>
<name>A0A2P2IPV1_RHIMU</name>
<dbReference type="EMBL" id="GGEC01002760">
    <property type="protein sequence ID" value="MBW83243.1"/>
    <property type="molecule type" value="Transcribed_RNA"/>
</dbReference>
<dbReference type="AlphaFoldDB" id="A0A2P2IPV1"/>
<accession>A0A2P2IPV1</accession>